<sequence length="150" mass="16673">MGGWAPGPRSPSSWQSVTPNQGSSFVSRLTWRGYIADSGFWVPISLQQPGCLQCLRFCISTSFIVQGLQERPRRAISRKAPNRMSFSVKSNCFQTGEGTPTSTGYFEVQLDNGTVLHSKKILRSLTKFASLSKSIFSCLAHSRLFEVPYD</sequence>
<organism evidence="2 3">
    <name type="scientific">Clonorchis sinensis</name>
    <name type="common">Chinese liver fluke</name>
    <dbReference type="NCBI Taxonomy" id="79923"/>
    <lineage>
        <taxon>Eukaryota</taxon>
        <taxon>Metazoa</taxon>
        <taxon>Spiralia</taxon>
        <taxon>Lophotrochozoa</taxon>
        <taxon>Platyhelminthes</taxon>
        <taxon>Trematoda</taxon>
        <taxon>Digenea</taxon>
        <taxon>Opisthorchiida</taxon>
        <taxon>Opisthorchiata</taxon>
        <taxon>Opisthorchiidae</taxon>
        <taxon>Clonorchis</taxon>
    </lineage>
</organism>
<dbReference type="Gene3D" id="3.40.30.10">
    <property type="entry name" value="Glutaredoxin"/>
    <property type="match status" value="1"/>
</dbReference>
<protein>
    <submittedName>
        <fullName evidence="2">Uncharacterized protein</fullName>
    </submittedName>
</protein>
<accession>G7YUG5</accession>
<name>G7YUG5_CLOSI</name>
<dbReference type="EMBL" id="DF144303">
    <property type="protein sequence ID" value="GAA56595.1"/>
    <property type="molecule type" value="Genomic_DNA"/>
</dbReference>
<evidence type="ECO:0000313" key="3">
    <source>
        <dbReference type="Proteomes" id="UP000008909"/>
    </source>
</evidence>
<reference key="2">
    <citation type="submission" date="2011-10" db="EMBL/GenBank/DDBJ databases">
        <title>The genome and transcriptome sequence of Clonorchis sinensis provide insights into the carcinogenic liver fluke.</title>
        <authorList>
            <person name="Wang X."/>
            <person name="Huang Y."/>
            <person name="Chen W."/>
            <person name="Liu H."/>
            <person name="Guo L."/>
            <person name="Chen Y."/>
            <person name="Luo F."/>
            <person name="Zhou W."/>
            <person name="Sun J."/>
            <person name="Mao Q."/>
            <person name="Liang P."/>
            <person name="Zhou C."/>
            <person name="Tian Y."/>
            <person name="Men J."/>
            <person name="Lv X."/>
            <person name="Huang L."/>
            <person name="Zhou J."/>
            <person name="Hu Y."/>
            <person name="Li R."/>
            <person name="Zhang F."/>
            <person name="Lei H."/>
            <person name="Li X."/>
            <person name="Hu X."/>
            <person name="Liang C."/>
            <person name="Xu J."/>
            <person name="Wu Z."/>
            <person name="Yu X."/>
        </authorList>
    </citation>
    <scope>NUCLEOTIDE SEQUENCE</scope>
    <source>
        <strain>Henan</strain>
    </source>
</reference>
<dbReference type="Proteomes" id="UP000008909">
    <property type="component" value="Unassembled WGS sequence"/>
</dbReference>
<feature type="region of interest" description="Disordered" evidence="1">
    <location>
        <begin position="1"/>
        <end position="20"/>
    </location>
</feature>
<feature type="compositionally biased region" description="Polar residues" evidence="1">
    <location>
        <begin position="10"/>
        <end position="20"/>
    </location>
</feature>
<reference evidence="2" key="1">
    <citation type="journal article" date="2011" name="Genome Biol.">
        <title>The draft genome of the carcinogenic human liver fluke Clonorchis sinensis.</title>
        <authorList>
            <person name="Wang X."/>
            <person name="Chen W."/>
            <person name="Huang Y."/>
            <person name="Sun J."/>
            <person name="Men J."/>
            <person name="Liu H."/>
            <person name="Luo F."/>
            <person name="Guo L."/>
            <person name="Lv X."/>
            <person name="Deng C."/>
            <person name="Zhou C."/>
            <person name="Fan Y."/>
            <person name="Li X."/>
            <person name="Huang L."/>
            <person name="Hu Y."/>
            <person name="Liang C."/>
            <person name="Hu X."/>
            <person name="Xu J."/>
            <person name="Yu X."/>
        </authorList>
    </citation>
    <scope>NUCLEOTIDE SEQUENCE [LARGE SCALE GENOMIC DNA]</scope>
    <source>
        <strain evidence="2">Henan</strain>
    </source>
</reference>
<proteinExistence type="predicted"/>
<gene>
    <name evidence="2" type="ORF">CLF_111164</name>
</gene>
<evidence type="ECO:0000256" key="1">
    <source>
        <dbReference type="SAM" id="MobiDB-lite"/>
    </source>
</evidence>
<dbReference type="AlphaFoldDB" id="G7YUG5"/>
<keyword evidence="3" id="KW-1185">Reference proteome</keyword>
<evidence type="ECO:0000313" key="2">
    <source>
        <dbReference type="EMBL" id="GAA56595.1"/>
    </source>
</evidence>